<protein>
    <submittedName>
        <fullName evidence="1">Uncharacterized protein</fullName>
    </submittedName>
</protein>
<evidence type="ECO:0000313" key="2">
    <source>
        <dbReference type="Proteomes" id="UP001161497"/>
    </source>
</evidence>
<sequence>MGWRLCPSPFRLDCVSKEAKIKKIESDASSTAAHYFGVAVSWISKFFSYYSSTTSQQTV</sequence>
<name>A0ABM9IEW5_9BACT</name>
<dbReference type="Proteomes" id="UP001161497">
    <property type="component" value="Chromosome"/>
</dbReference>
<organism evidence="1 2">
    <name type="scientific">Candidatus Methylacidiphilum fumarolicum</name>
    <dbReference type="NCBI Taxonomy" id="591154"/>
    <lineage>
        <taxon>Bacteria</taxon>
        <taxon>Pseudomonadati</taxon>
        <taxon>Verrucomicrobiota</taxon>
        <taxon>Methylacidiphilae</taxon>
        <taxon>Methylacidiphilales</taxon>
        <taxon>Methylacidiphilaceae</taxon>
        <taxon>Methylacidiphilum (ex Ratnadevi et al. 2023)</taxon>
    </lineage>
</organism>
<accession>A0ABM9IEW5</accession>
<reference evidence="1" key="1">
    <citation type="submission" date="2023-03" db="EMBL/GenBank/DDBJ databases">
        <authorList>
            <person name="Cremers G."/>
            <person name="Picone N."/>
        </authorList>
    </citation>
    <scope>NUCLEOTIDE SEQUENCE</scope>
    <source>
        <strain evidence="1">Sample_alias</strain>
    </source>
</reference>
<evidence type="ECO:0000313" key="1">
    <source>
        <dbReference type="EMBL" id="CAI9086240.1"/>
    </source>
</evidence>
<gene>
    <name evidence="1" type="ORF">MFUM_1918</name>
</gene>
<keyword evidence="2" id="KW-1185">Reference proteome</keyword>
<dbReference type="EMBL" id="OX458932">
    <property type="protein sequence ID" value="CAI9086240.1"/>
    <property type="molecule type" value="Genomic_DNA"/>
</dbReference>
<proteinExistence type="predicted"/>